<sequence length="219" mass="24690">MNFRILTAATLSLLAVACSSEDVETANFGSDIYKNQYNLVNATDYEIAFHLANTELDGDERNVADDKYRVKVLASGSEPVRITHEHNTNREISFYAESVNKLGMVEQEKIKVSNDRDYHFVVMQDSNDTLDIKVVRKSKDDHDNKFTVRVLASKTMTLNINGSDVEFDKGEVSSWYQVDDCNQDIMMGDEVISLCNASLDRSYLLVVGETGLMSTVLEY</sequence>
<dbReference type="GeneID" id="98335107"/>
<evidence type="ECO:0000313" key="4">
    <source>
        <dbReference type="Proteomes" id="UP001304419"/>
    </source>
</evidence>
<reference evidence="2 4" key="2">
    <citation type="submission" date="2023-10" db="EMBL/GenBank/DDBJ databases">
        <title>To unveil natural product biosynthetic capacity in Pseudoalteromonas.</title>
        <authorList>
            <person name="Wang J."/>
        </authorList>
    </citation>
    <scope>NUCLEOTIDE SEQUENCE [LARGE SCALE GENOMIC DNA]</scope>
    <source>
        <strain evidence="2 4">DSM 15914</strain>
    </source>
</reference>
<accession>A0A8I2KP77</accession>
<dbReference type="Proteomes" id="UP001304419">
    <property type="component" value="Chromosome 1"/>
</dbReference>
<dbReference type="PROSITE" id="PS51257">
    <property type="entry name" value="PROKAR_LIPOPROTEIN"/>
    <property type="match status" value="1"/>
</dbReference>
<gene>
    <name evidence="1" type="ORF">F9Y85_05125</name>
    <name evidence="2" type="ORF">R5H13_05960</name>
</gene>
<protein>
    <submittedName>
        <fullName evidence="1">Uncharacterized protein</fullName>
    </submittedName>
</protein>
<evidence type="ECO:0000313" key="3">
    <source>
        <dbReference type="Proteomes" id="UP000646877"/>
    </source>
</evidence>
<keyword evidence="4" id="KW-1185">Reference proteome</keyword>
<name>A0A8I2KP77_9GAMM</name>
<proteinExistence type="predicted"/>
<dbReference type="AlphaFoldDB" id="A0A8I2KP77"/>
<dbReference type="EMBL" id="WEIA01000002">
    <property type="protein sequence ID" value="NLR20708.1"/>
    <property type="molecule type" value="Genomic_DNA"/>
</dbReference>
<evidence type="ECO:0000313" key="2">
    <source>
        <dbReference type="EMBL" id="WOX29809.1"/>
    </source>
</evidence>
<reference evidence="1" key="1">
    <citation type="submission" date="2019-10" db="EMBL/GenBank/DDBJ databases">
        <authorList>
            <person name="Paulsen S."/>
        </authorList>
    </citation>
    <scope>NUCLEOTIDE SEQUENCE</scope>
    <source>
        <strain evidence="1">LMG 19692</strain>
    </source>
</reference>
<dbReference type="EMBL" id="CP137578">
    <property type="protein sequence ID" value="WOX29809.1"/>
    <property type="molecule type" value="Genomic_DNA"/>
</dbReference>
<organism evidence="1 3">
    <name type="scientific">Pseudoalteromonas maricaloris</name>
    <dbReference type="NCBI Taxonomy" id="184924"/>
    <lineage>
        <taxon>Bacteria</taxon>
        <taxon>Pseudomonadati</taxon>
        <taxon>Pseudomonadota</taxon>
        <taxon>Gammaproteobacteria</taxon>
        <taxon>Alteromonadales</taxon>
        <taxon>Pseudoalteromonadaceae</taxon>
        <taxon>Pseudoalteromonas</taxon>
    </lineage>
</organism>
<evidence type="ECO:0000313" key="1">
    <source>
        <dbReference type="EMBL" id="NLR20708.1"/>
    </source>
</evidence>
<dbReference type="RefSeq" id="WP_010606260.1">
    <property type="nucleotide sequence ID" value="NZ_CBCSDF010000002.1"/>
</dbReference>
<dbReference type="Proteomes" id="UP000646877">
    <property type="component" value="Unassembled WGS sequence"/>
</dbReference>